<dbReference type="AlphaFoldDB" id="A0A160FTA3"/>
<evidence type="ECO:0000259" key="1">
    <source>
        <dbReference type="Pfam" id="PF20552"/>
    </source>
</evidence>
<proteinExistence type="predicted"/>
<dbReference type="InterPro" id="IPR046789">
    <property type="entry name" value="HTH_62"/>
</dbReference>
<evidence type="ECO:0000313" key="2">
    <source>
        <dbReference type="EMBL" id="ANB76172.1"/>
    </source>
</evidence>
<name>A0A160FTA3_9BURK</name>
<keyword evidence="3" id="KW-1185">Reference proteome</keyword>
<dbReference type="STRING" id="1804984.AYM40_28325"/>
<dbReference type="KEGG" id="buz:AYM40_28325"/>
<reference evidence="2 3" key="1">
    <citation type="journal article" date="2016" name="Gene">
        <title>PacBio SMRT assembly of a complex multi-replicon genome reveals chlorocatechol degradative operon in a region of genome plasticity.</title>
        <authorList>
            <person name="Ricker N."/>
            <person name="Shen S.Y."/>
            <person name="Goordial J."/>
            <person name="Jin S."/>
            <person name="Fulthorpe R.R."/>
        </authorList>
    </citation>
    <scope>NUCLEOTIDE SEQUENCE [LARGE SCALE GENOMIC DNA]</scope>
    <source>
        <strain evidence="2 3">OLGA172</strain>
    </source>
</reference>
<accession>A0A160FTA3</accession>
<protein>
    <recommendedName>
        <fullName evidence="1">Recombinase-like domain-containing protein</fullName>
    </recommendedName>
</protein>
<dbReference type="EMBL" id="CP014579">
    <property type="protein sequence ID" value="ANB76172.1"/>
    <property type="molecule type" value="Genomic_DNA"/>
</dbReference>
<organism evidence="2 3">
    <name type="scientific">Paraburkholderia phytofirmans OLGA172</name>
    <dbReference type="NCBI Taxonomy" id="1417228"/>
    <lineage>
        <taxon>Bacteria</taxon>
        <taxon>Pseudomonadati</taxon>
        <taxon>Pseudomonadota</taxon>
        <taxon>Betaproteobacteria</taxon>
        <taxon>Burkholderiales</taxon>
        <taxon>Burkholderiaceae</taxon>
        <taxon>Paraburkholderia</taxon>
    </lineage>
</organism>
<dbReference type="Pfam" id="PF20552">
    <property type="entry name" value="HTH_62"/>
    <property type="match status" value="1"/>
</dbReference>
<feature type="domain" description="Recombinase-like" evidence="1">
    <location>
        <begin position="13"/>
        <end position="68"/>
    </location>
</feature>
<gene>
    <name evidence="2" type="ORF">AYM40_28325</name>
</gene>
<dbReference type="Proteomes" id="UP000076852">
    <property type="component" value="Chromosome 2"/>
</dbReference>
<evidence type="ECO:0000313" key="3">
    <source>
        <dbReference type="Proteomes" id="UP000076852"/>
    </source>
</evidence>
<sequence length="94" mass="10045">MPEFTYRTIDLTPPAYERELAEALFGILGSSVHEPEAIAAALNEAGFKPSGGGQWSATAFRAEMRRLGSWTNSVGARVGAHGYPGLSLREANHA</sequence>